<dbReference type="EMBL" id="CP063169">
    <property type="protein sequence ID" value="QOR72224.1"/>
    <property type="molecule type" value="Genomic_DNA"/>
</dbReference>
<sequence>MKLTRRGVATTAGAATVAAAAVLMQRTTELGGRWERTNFRGRRVHLRGGLAAGLGSVVAAAVATVPGRPGETAGAVLATTAGGVFGLLDDLDPTPAATRGLRGHLRALAGGRVTTGAAKLLGISSCAVGAAALLTDGGRRGATRSVPLPVRMADVLASGALIAGTANLINLFDLRPGRALKVATLLTASMLTQPGTTGDLAAAAGGVAAASLPSDLGERTMLGDTGANALGALLGSAAAAHPRPEVRFAALGAVVMLILASEKVSFSAAIAKTPVLRAIDGWGRQP</sequence>
<dbReference type="KEGG" id="halt:IM660_08345"/>
<evidence type="ECO:0000313" key="2">
    <source>
        <dbReference type="Proteomes" id="UP000593758"/>
    </source>
</evidence>
<evidence type="ECO:0008006" key="3">
    <source>
        <dbReference type="Google" id="ProtNLM"/>
    </source>
</evidence>
<name>A0A7M1SZ31_9MICO</name>
<gene>
    <name evidence="1" type="ORF">IM660_08345</name>
</gene>
<organism evidence="1 2">
    <name type="scientific">Ruania alkalisoli</name>
    <dbReference type="NCBI Taxonomy" id="2779775"/>
    <lineage>
        <taxon>Bacteria</taxon>
        <taxon>Bacillati</taxon>
        <taxon>Actinomycetota</taxon>
        <taxon>Actinomycetes</taxon>
        <taxon>Micrococcales</taxon>
        <taxon>Ruaniaceae</taxon>
        <taxon>Ruania</taxon>
    </lineage>
</organism>
<reference evidence="1 2" key="1">
    <citation type="submission" date="2020-10" db="EMBL/GenBank/DDBJ databases">
        <title>Haloactinobacterium sp. RN3S43, a bacterium isolated from saline soil.</title>
        <authorList>
            <person name="Sun J.-Q."/>
        </authorList>
    </citation>
    <scope>NUCLEOTIDE SEQUENCE [LARGE SCALE GENOMIC DNA]</scope>
    <source>
        <strain evidence="1 2">RN3S43</strain>
    </source>
</reference>
<evidence type="ECO:0000313" key="1">
    <source>
        <dbReference type="EMBL" id="QOR72224.1"/>
    </source>
</evidence>
<dbReference type="Proteomes" id="UP000593758">
    <property type="component" value="Chromosome"/>
</dbReference>
<protein>
    <recommendedName>
        <fullName evidence="3">UDP-N-acetylmuramyl pentapeptide phosphotransferase/UDP-N-acetylglucosamine-1-phosphate transferase</fullName>
    </recommendedName>
</protein>
<dbReference type="AlphaFoldDB" id="A0A7M1SZ31"/>
<accession>A0A7M1SZ31</accession>
<proteinExistence type="predicted"/>
<keyword evidence="2" id="KW-1185">Reference proteome</keyword>